<dbReference type="EMBL" id="AFBQ01000114">
    <property type="protein sequence ID" value="EHY31793.1"/>
    <property type="molecule type" value="Genomic_DNA"/>
</dbReference>
<protein>
    <submittedName>
        <fullName evidence="2">Uncharacterized protein</fullName>
    </submittedName>
</protein>
<evidence type="ECO:0000256" key="1">
    <source>
        <dbReference type="SAM" id="MobiDB-lite"/>
    </source>
</evidence>
<proteinExistence type="predicted"/>
<dbReference type="HOGENOM" id="CLU_2800378_0_0_4"/>
<feature type="region of interest" description="Disordered" evidence="1">
    <location>
        <begin position="1"/>
        <end position="68"/>
    </location>
</feature>
<accession>H3KDL7</accession>
<reference evidence="2 3" key="1">
    <citation type="submission" date="2011-11" db="EMBL/GenBank/DDBJ databases">
        <authorList>
            <person name="Weinstock G."/>
            <person name="Sodergren E."/>
            <person name="Clifton S."/>
            <person name="Fulton L."/>
            <person name="Fulton B."/>
            <person name="Courtney L."/>
            <person name="Fronick C."/>
            <person name="Harrison M."/>
            <person name="Strong C."/>
            <person name="Farmer C."/>
            <person name="Delahaunty K."/>
            <person name="Markovic C."/>
            <person name="Hall O."/>
            <person name="Minx P."/>
            <person name="Tomlinson C."/>
            <person name="Mitreva M."/>
            <person name="Hou S."/>
            <person name="Chen J."/>
            <person name="Wollam A."/>
            <person name="Pepin K.H."/>
            <person name="Johnson M."/>
            <person name="Bhonagiri V."/>
            <person name="Zhang X."/>
            <person name="Suruliraj S."/>
            <person name="Warren W."/>
            <person name="Chinwalla A."/>
            <person name="Mardis E.R."/>
            <person name="Wilson R.K."/>
        </authorList>
    </citation>
    <scope>NUCLEOTIDE SEQUENCE [LARGE SCALE GENOMIC DNA]</scope>
    <source>
        <strain evidence="2 3">YIT 11816</strain>
    </source>
</reference>
<dbReference type="Proteomes" id="UP000004956">
    <property type="component" value="Unassembled WGS sequence"/>
</dbReference>
<organism evidence="2 3">
    <name type="scientific">Sutterella parvirubra YIT 11816</name>
    <dbReference type="NCBI Taxonomy" id="762967"/>
    <lineage>
        <taxon>Bacteria</taxon>
        <taxon>Pseudomonadati</taxon>
        <taxon>Pseudomonadota</taxon>
        <taxon>Betaproteobacteria</taxon>
        <taxon>Burkholderiales</taxon>
        <taxon>Sutterellaceae</taxon>
        <taxon>Sutterella</taxon>
    </lineage>
</organism>
<comment type="caution">
    <text evidence="2">The sequence shown here is derived from an EMBL/GenBank/DDBJ whole genome shotgun (WGS) entry which is preliminary data.</text>
</comment>
<feature type="non-terminal residue" evidence="2">
    <location>
        <position position="1"/>
    </location>
</feature>
<evidence type="ECO:0000313" key="2">
    <source>
        <dbReference type="EMBL" id="EHY31793.1"/>
    </source>
</evidence>
<gene>
    <name evidence="2" type="ORF">HMPREF9440_00826</name>
</gene>
<dbReference type="AlphaFoldDB" id="H3KDL7"/>
<evidence type="ECO:0000313" key="3">
    <source>
        <dbReference type="Proteomes" id="UP000004956"/>
    </source>
</evidence>
<name>H3KDL7_9BURK</name>
<keyword evidence="3" id="KW-1185">Reference proteome</keyword>
<sequence length="68" mass="6934">DASGIPKPVGAGPGKERPAGVGPHGPSGHCARFGQVYDGLRQNARGGKPEDASRLAEGAAPRRAFLCR</sequence>